<proteinExistence type="inferred from homology"/>
<evidence type="ECO:0000256" key="3">
    <source>
        <dbReference type="ARBA" id="ARBA00023599"/>
    </source>
</evidence>
<organism evidence="5 6">
    <name type="scientific">Macrostomum lignano</name>
    <dbReference type="NCBI Taxonomy" id="282301"/>
    <lineage>
        <taxon>Eukaryota</taxon>
        <taxon>Metazoa</taxon>
        <taxon>Spiralia</taxon>
        <taxon>Lophotrochozoa</taxon>
        <taxon>Platyhelminthes</taxon>
        <taxon>Rhabditophora</taxon>
        <taxon>Macrostomorpha</taxon>
        <taxon>Macrostomida</taxon>
        <taxon>Macrostomidae</taxon>
        <taxon>Macrostomum</taxon>
    </lineage>
</organism>
<keyword evidence="2" id="KW-0378">Hydrolase</keyword>
<dbReference type="PANTHER" id="PTHR12997:SF2">
    <property type="entry name" value="INOSITOL POLYPHOSPHATE-5-PHOSPHATASE A"/>
    <property type="match status" value="1"/>
</dbReference>
<dbReference type="STRING" id="282301.A0A267EWK7"/>
<dbReference type="SUPFAM" id="SSF56219">
    <property type="entry name" value="DNase I-like"/>
    <property type="match status" value="1"/>
</dbReference>
<sequence length="470" mass="53099">MYSSYKAQSLAMKNLKTLLISANVGSLFDDPENLFKKWLNQFYQVVRDKDPDFIALHCQEVGGKNFAQSMPNVKKWIQDLLASPDLKNYDRVRIFLDEDFKTAETFTALGSLYFVHSRVADIRIWDFASSDFVNVKDTKVYDGSIESVGEKDKQKFPLELFPNRTWSRKGYMRTRWQVGRLSFDLVNVHLFHDDSNLESMSRTPSIYADFRRGAFNWTLDQLRDGSASIELPTFLFGDFNFRLDMVGYLKAVADGAERREQSDKSGRPSRVDFLAAGDGENGGCLLSVGKKLFERRSDNGANEFYENKNCWLNELDFELKSFDQHLFEFPVTFPPTYPFSEDCQAPGAATGYMATRLPGWCDRVLCSHSARRALLCPPDQPTQYAVLGLDDCLGDHKPVFLSTLLCTAADAEADAAGCILDPADMPSPPLLSRLLDQPGVQVKLTDRNGAVYAHVRRDGTTICVFRETAV</sequence>
<dbReference type="SMART" id="SM00128">
    <property type="entry name" value="IPPc"/>
    <property type="match status" value="1"/>
</dbReference>
<dbReference type="InterPro" id="IPR039737">
    <property type="entry name" value="INPP5A"/>
</dbReference>
<gene>
    <name evidence="5" type="ORF">BOX15_Mlig000302g3</name>
</gene>
<dbReference type="Gene3D" id="3.60.10.10">
    <property type="entry name" value="Endonuclease/exonuclease/phosphatase"/>
    <property type="match status" value="1"/>
</dbReference>
<dbReference type="Proteomes" id="UP000215902">
    <property type="component" value="Unassembled WGS sequence"/>
</dbReference>
<evidence type="ECO:0000256" key="2">
    <source>
        <dbReference type="ARBA" id="ARBA00022801"/>
    </source>
</evidence>
<dbReference type="PANTHER" id="PTHR12997">
    <property type="entry name" value="TYPE I INOSITOL-1,4,5-TRISPHOSPHATE 5-PHOSPHATASE"/>
    <property type="match status" value="1"/>
</dbReference>
<accession>A0A267EWK7</accession>
<comment type="caution">
    <text evidence="5">The sequence shown here is derived from an EMBL/GenBank/DDBJ whole genome shotgun (WGS) entry which is preliminary data.</text>
</comment>
<evidence type="ECO:0000313" key="5">
    <source>
        <dbReference type="EMBL" id="PAA65364.1"/>
    </source>
</evidence>
<dbReference type="EC" id="3.1.3.56" evidence="1"/>
<dbReference type="GO" id="GO:0004445">
    <property type="term" value="F:inositol-polyphosphate 5-phosphatase activity"/>
    <property type="evidence" value="ECO:0007669"/>
    <property type="project" value="UniProtKB-EC"/>
</dbReference>
<protein>
    <recommendedName>
        <fullName evidence="1">inositol-polyphosphate 5-phosphatase</fullName>
        <ecNumber evidence="1">3.1.3.56</ecNumber>
    </recommendedName>
</protein>
<dbReference type="OrthoDB" id="5780965at2759"/>
<evidence type="ECO:0000259" key="4">
    <source>
        <dbReference type="SMART" id="SM00128"/>
    </source>
</evidence>
<evidence type="ECO:0000313" key="6">
    <source>
        <dbReference type="Proteomes" id="UP000215902"/>
    </source>
</evidence>
<dbReference type="EMBL" id="NIVC01001659">
    <property type="protein sequence ID" value="PAA65364.1"/>
    <property type="molecule type" value="Genomic_DNA"/>
</dbReference>
<name>A0A267EWK7_9PLAT</name>
<comment type="similarity">
    <text evidence="3">Belongs to the inositol 1,4,5-trisphosphate 5-phosphatase type I family.</text>
</comment>
<evidence type="ECO:0000256" key="1">
    <source>
        <dbReference type="ARBA" id="ARBA00012997"/>
    </source>
</evidence>
<dbReference type="AlphaFoldDB" id="A0A267EWK7"/>
<dbReference type="Pfam" id="PF22669">
    <property type="entry name" value="Exo_endo_phos2"/>
    <property type="match status" value="1"/>
</dbReference>
<dbReference type="InterPro" id="IPR000300">
    <property type="entry name" value="IPPc"/>
</dbReference>
<keyword evidence="6" id="KW-1185">Reference proteome</keyword>
<feature type="domain" description="Inositol polyphosphate-related phosphatase" evidence="4">
    <location>
        <begin position="13"/>
        <end position="410"/>
    </location>
</feature>
<reference evidence="5 6" key="1">
    <citation type="submission" date="2017-06" db="EMBL/GenBank/DDBJ databases">
        <title>A platform for efficient transgenesis in Macrostomum lignano, a flatworm model organism for stem cell research.</title>
        <authorList>
            <person name="Berezikov E."/>
        </authorList>
    </citation>
    <scope>NUCLEOTIDE SEQUENCE [LARGE SCALE GENOMIC DNA]</scope>
    <source>
        <strain evidence="5">DV1</strain>
        <tissue evidence="5">Whole organism</tissue>
    </source>
</reference>
<dbReference type="InterPro" id="IPR036691">
    <property type="entry name" value="Endo/exonu/phosph_ase_sf"/>
</dbReference>
<dbReference type="GO" id="GO:0046856">
    <property type="term" value="P:phosphatidylinositol dephosphorylation"/>
    <property type="evidence" value="ECO:0007669"/>
    <property type="project" value="InterPro"/>
</dbReference>